<dbReference type="InterPro" id="IPR036983">
    <property type="entry name" value="AIM24_sf"/>
</dbReference>
<dbReference type="EMBL" id="DSQD01000101">
    <property type="protein sequence ID" value="HGF87458.1"/>
    <property type="molecule type" value="Genomic_DNA"/>
</dbReference>
<organism evidence="2">
    <name type="scientific">Archaeoglobus fulgidus</name>
    <dbReference type="NCBI Taxonomy" id="2234"/>
    <lineage>
        <taxon>Archaea</taxon>
        <taxon>Methanobacteriati</taxon>
        <taxon>Methanobacteriota</taxon>
        <taxon>Archaeoglobi</taxon>
        <taxon>Archaeoglobales</taxon>
        <taxon>Archaeoglobaceae</taxon>
        <taxon>Archaeoglobus</taxon>
    </lineage>
</organism>
<reference evidence="2" key="1">
    <citation type="journal article" date="2020" name="mSystems">
        <title>Genome- and Community-Level Interaction Insights into Carbon Utilization and Element Cycling Functions of Hydrothermarchaeota in Hydrothermal Sediment.</title>
        <authorList>
            <person name="Zhou Z."/>
            <person name="Liu Y."/>
            <person name="Xu W."/>
            <person name="Pan J."/>
            <person name="Luo Z.H."/>
            <person name="Li M."/>
        </authorList>
    </citation>
    <scope>NUCLEOTIDE SEQUENCE [LARGE SCALE GENOMIC DNA]</scope>
    <source>
        <strain evidence="1">SpSt-12</strain>
        <strain evidence="3">SpSt-38</strain>
        <strain evidence="2">SpSt-87</strain>
    </source>
</reference>
<dbReference type="Gene3D" id="3.60.160.10">
    <property type="entry name" value="Mitochondrial biogenesis AIM24"/>
    <property type="match status" value="1"/>
</dbReference>
<accession>A0A7C3RKC1</accession>
<dbReference type="EMBL" id="DTLB01000008">
    <property type="protein sequence ID" value="HFW31685.1"/>
    <property type="molecule type" value="Genomic_DNA"/>
</dbReference>
<gene>
    <name evidence="1" type="ORF">ENN70_03985</name>
    <name evidence="3" type="ORF">ENR21_03390</name>
    <name evidence="2" type="ORF">ENW66_01840</name>
</gene>
<dbReference type="Pfam" id="PF01987">
    <property type="entry name" value="AIM24"/>
    <property type="match status" value="1"/>
</dbReference>
<dbReference type="EMBL" id="DSCQ01000049">
    <property type="protein sequence ID" value="HET21248.1"/>
    <property type="molecule type" value="Genomic_DNA"/>
</dbReference>
<dbReference type="AlphaFoldDB" id="A0A7C3RKC1"/>
<dbReference type="NCBIfam" id="TIGR00266">
    <property type="entry name" value="TIGR00266 family protein"/>
    <property type="match status" value="1"/>
</dbReference>
<dbReference type="InterPro" id="IPR002838">
    <property type="entry name" value="AIM24"/>
</dbReference>
<dbReference type="PANTHER" id="PTHR43657:SF1">
    <property type="entry name" value="ALTERED INHERITANCE OF MITOCHONDRIA PROTEIN 24, MITOCHONDRIAL"/>
    <property type="match status" value="1"/>
</dbReference>
<name>A0A7C3RKC1_ARCFL</name>
<evidence type="ECO:0000313" key="3">
    <source>
        <dbReference type="EMBL" id="HGF87458.1"/>
    </source>
</evidence>
<proteinExistence type="predicted"/>
<protein>
    <submittedName>
        <fullName evidence="2">TIGR00266 family protein</fullName>
    </submittedName>
</protein>
<comment type="caution">
    <text evidence="2">The sequence shown here is derived from an EMBL/GenBank/DDBJ whole genome shotgun (WGS) entry which is preliminary data.</text>
</comment>
<sequence>MEYRIIGRPSYSLLELRLKPGEEVLAETGAMVYMKDVELKTEMKGGMLGGLKRSLLGGESFFINRFVSKGDGILGLAPTYQGDIIHIPLNGTVFAQSGAFLASSEGIEIDTKWGGARTFFAGEGLFLLRIEGRGDLFLSSFGSIEELQVDGKMRIDTGHIVAFEPTLDFRISKAGGLKATLLSGEGLVVDFTGRGKVWIQTRSVSDYIGWLASLLPSRK</sequence>
<evidence type="ECO:0000313" key="1">
    <source>
        <dbReference type="EMBL" id="HET21248.1"/>
    </source>
</evidence>
<dbReference type="SUPFAM" id="SSF51219">
    <property type="entry name" value="TRAP-like"/>
    <property type="match status" value="1"/>
</dbReference>
<evidence type="ECO:0000313" key="2">
    <source>
        <dbReference type="EMBL" id="HFW31685.1"/>
    </source>
</evidence>
<dbReference type="PANTHER" id="PTHR43657">
    <property type="entry name" value="TRYPTOPHAN RNA-BINDING ATTENUATOR PROTEIN-LIKE PROTEIN"/>
    <property type="match status" value="1"/>
</dbReference>
<dbReference type="InterPro" id="IPR016031">
    <property type="entry name" value="Trp_RNA-bd_attenuator-like_dom"/>
</dbReference>